<dbReference type="InterPro" id="IPR006015">
    <property type="entry name" value="Universal_stress_UspA"/>
</dbReference>
<keyword evidence="4" id="KW-1185">Reference proteome</keyword>
<dbReference type="OrthoDB" id="1522996at2"/>
<dbReference type="InterPro" id="IPR006016">
    <property type="entry name" value="UspA"/>
</dbReference>
<dbReference type="SUPFAM" id="SSF52402">
    <property type="entry name" value="Adenine nucleotide alpha hydrolases-like"/>
    <property type="match status" value="2"/>
</dbReference>
<dbReference type="CDD" id="cd00293">
    <property type="entry name" value="USP-like"/>
    <property type="match status" value="2"/>
</dbReference>
<sequence length="308" mass="34603">MYLIKKLIVCLDQSPMDQTLVQYAEFISKVNQTKKIYFVNVIKNLTVPKEVLEEFPNLVENMINERKEAMEAVVKENYKDTKGVSFSYVVKEGSLSKKILKLAEEKSADMIIIGRKINLPGTGVASLRLARRASCSLLIIPEGSLPKLTKLLVPSDFSEYSKDALEEAIMVADKYGKDNLEIVCQNVYSVPSGYHYTGKTYEEFSQIMQLHAEINYKKFIRKIDTKGIKITPIYTKDDNDDPVEEIVSKALEIKADGIIIGAKGRTAATALFIGSMAERLIQYNDSMPLLVTRPKGKNAGILDYILEI</sequence>
<feature type="domain" description="UspA" evidence="2">
    <location>
        <begin position="5"/>
        <end position="141"/>
    </location>
</feature>
<dbReference type="AlphaFoldDB" id="A0A1N6DIF0"/>
<dbReference type="PANTHER" id="PTHR46268">
    <property type="entry name" value="STRESS RESPONSE PROTEIN NHAX"/>
    <property type="match status" value="1"/>
</dbReference>
<accession>A0A1N6DIF0</accession>
<name>A0A1N6DIF0_9BACT</name>
<evidence type="ECO:0000313" key="3">
    <source>
        <dbReference type="EMBL" id="SIN70560.1"/>
    </source>
</evidence>
<dbReference type="EMBL" id="FSRC01000001">
    <property type="protein sequence ID" value="SIN70560.1"/>
    <property type="molecule type" value="Genomic_DNA"/>
</dbReference>
<feature type="domain" description="UspA" evidence="2">
    <location>
        <begin position="149"/>
        <end position="283"/>
    </location>
</feature>
<dbReference type="Proteomes" id="UP000185221">
    <property type="component" value="Unassembled WGS sequence"/>
</dbReference>
<dbReference type="STRING" id="226505.SAMN05444394_0960"/>
<protein>
    <submittedName>
        <fullName evidence="3">Nucleotide-binding universal stress protein, UspA family</fullName>
    </submittedName>
</protein>
<dbReference type="Gene3D" id="3.40.50.620">
    <property type="entry name" value="HUPs"/>
    <property type="match status" value="2"/>
</dbReference>
<dbReference type="PRINTS" id="PR01438">
    <property type="entry name" value="UNVRSLSTRESS"/>
</dbReference>
<dbReference type="InterPro" id="IPR014729">
    <property type="entry name" value="Rossmann-like_a/b/a_fold"/>
</dbReference>
<evidence type="ECO:0000259" key="2">
    <source>
        <dbReference type="Pfam" id="PF00582"/>
    </source>
</evidence>
<reference evidence="4" key="1">
    <citation type="submission" date="2016-11" db="EMBL/GenBank/DDBJ databases">
        <authorList>
            <person name="Varghese N."/>
            <person name="Submissions S."/>
        </authorList>
    </citation>
    <scope>NUCLEOTIDE SEQUENCE [LARGE SCALE GENOMIC DNA]</scope>
    <source>
        <strain evidence="4">DSM 15292</strain>
    </source>
</reference>
<evidence type="ECO:0000313" key="4">
    <source>
        <dbReference type="Proteomes" id="UP000185221"/>
    </source>
</evidence>
<evidence type="ECO:0000256" key="1">
    <source>
        <dbReference type="ARBA" id="ARBA00008791"/>
    </source>
</evidence>
<gene>
    <name evidence="3" type="ORF">SAMN05444394_0960</name>
</gene>
<organism evidence="3 4">
    <name type="scientific">Algoriphagus halophilus</name>
    <dbReference type="NCBI Taxonomy" id="226505"/>
    <lineage>
        <taxon>Bacteria</taxon>
        <taxon>Pseudomonadati</taxon>
        <taxon>Bacteroidota</taxon>
        <taxon>Cytophagia</taxon>
        <taxon>Cytophagales</taxon>
        <taxon>Cyclobacteriaceae</taxon>
        <taxon>Algoriphagus</taxon>
    </lineage>
</organism>
<dbReference type="RefSeq" id="WP_074223665.1">
    <property type="nucleotide sequence ID" value="NZ_FSRC01000001.1"/>
</dbReference>
<dbReference type="Pfam" id="PF00582">
    <property type="entry name" value="Usp"/>
    <property type="match status" value="2"/>
</dbReference>
<comment type="similarity">
    <text evidence="1">Belongs to the universal stress protein A family.</text>
</comment>
<proteinExistence type="inferred from homology"/>
<dbReference type="PANTHER" id="PTHR46268:SF6">
    <property type="entry name" value="UNIVERSAL STRESS PROTEIN UP12"/>
    <property type="match status" value="1"/>
</dbReference>